<dbReference type="PROSITE" id="PS50949">
    <property type="entry name" value="HTH_GNTR"/>
    <property type="match status" value="1"/>
</dbReference>
<protein>
    <recommendedName>
        <fullName evidence="6">Pyruvate dehydrogenase complex repressor</fullName>
    </recommendedName>
</protein>
<dbReference type="AlphaFoldDB" id="A0A9W5MYP4"/>
<dbReference type="SUPFAM" id="SSF48008">
    <property type="entry name" value="GntR ligand-binding domain-like"/>
    <property type="match status" value="1"/>
</dbReference>
<proteinExistence type="predicted"/>
<evidence type="ECO:0000256" key="6">
    <source>
        <dbReference type="ARBA" id="ARBA00039592"/>
    </source>
</evidence>
<keyword evidence="3" id="KW-0238">DNA-binding</keyword>
<keyword evidence="4" id="KW-0804">Transcription</keyword>
<comment type="caution">
    <text evidence="8">The sequence shown here is derived from an EMBL/GenBank/DDBJ whole genome shotgun (WGS) entry which is preliminary data.</text>
</comment>
<dbReference type="SUPFAM" id="SSF46785">
    <property type="entry name" value="Winged helix' DNA-binding domain"/>
    <property type="match status" value="1"/>
</dbReference>
<dbReference type="PRINTS" id="PR00035">
    <property type="entry name" value="HTHGNTR"/>
</dbReference>
<gene>
    <name evidence="8" type="ORF">NEISUBOT_05090</name>
</gene>
<dbReference type="InterPro" id="IPR036388">
    <property type="entry name" value="WH-like_DNA-bd_sf"/>
</dbReference>
<dbReference type="GO" id="GO:0003677">
    <property type="term" value="F:DNA binding"/>
    <property type="evidence" value="ECO:0007669"/>
    <property type="project" value="UniProtKB-KW"/>
</dbReference>
<evidence type="ECO:0000313" key="8">
    <source>
        <dbReference type="EMBL" id="EFC51364.1"/>
    </source>
</evidence>
<dbReference type="Pfam" id="PF07729">
    <property type="entry name" value="FCD"/>
    <property type="match status" value="1"/>
</dbReference>
<dbReference type="Pfam" id="PF00392">
    <property type="entry name" value="GntR"/>
    <property type="match status" value="1"/>
</dbReference>
<dbReference type="Gene3D" id="1.10.10.10">
    <property type="entry name" value="Winged helix-like DNA-binding domain superfamily/Winged helix DNA-binding domain"/>
    <property type="match status" value="1"/>
</dbReference>
<sequence>MTKLVRPQKISDQVLAVLEERIATGIYEEGSKLPPERTLAEEFGVSRPSVRVALNILIAKQVLEARQGDGYYVSVKPQQDFLQSWQELLGKHTNWETDVFDFSCHVEGCMAALAAERRTDADLKRIDFWQQKFETACESGNLEHQAEADVSFHQTIADAAHNILFSHLSSSLLKMLYQQTRSGIIYIHQTEDPRPTLIAQHRAIFEAIAQAKPAEAAEAAKLHLNYVARRILQDREYQSRSEHADVLAQNDLKRVDW</sequence>
<accession>A0A9W5MYP4</accession>
<dbReference type="SMART" id="SM00895">
    <property type="entry name" value="FCD"/>
    <property type="match status" value="1"/>
</dbReference>
<comment type="function">
    <text evidence="5">Transcriptional repressor for the pyruvate dehydrogenase complex genes aceEF and lpd.</text>
</comment>
<evidence type="ECO:0000256" key="4">
    <source>
        <dbReference type="ARBA" id="ARBA00023163"/>
    </source>
</evidence>
<evidence type="ECO:0000259" key="7">
    <source>
        <dbReference type="PROSITE" id="PS50949"/>
    </source>
</evidence>
<evidence type="ECO:0000256" key="5">
    <source>
        <dbReference type="ARBA" id="ARBA00037357"/>
    </source>
</evidence>
<dbReference type="PANTHER" id="PTHR43537">
    <property type="entry name" value="TRANSCRIPTIONAL REGULATOR, GNTR FAMILY"/>
    <property type="match status" value="1"/>
</dbReference>
<organism evidence="8 9">
    <name type="scientific">Neisseria subflava NJ9703</name>
    <dbReference type="NCBI Taxonomy" id="546268"/>
    <lineage>
        <taxon>Bacteria</taxon>
        <taxon>Pseudomonadati</taxon>
        <taxon>Pseudomonadota</taxon>
        <taxon>Betaproteobacteria</taxon>
        <taxon>Neisseriales</taxon>
        <taxon>Neisseriaceae</taxon>
        <taxon>Neisseria</taxon>
    </lineage>
</organism>
<dbReference type="InterPro" id="IPR011711">
    <property type="entry name" value="GntR_C"/>
</dbReference>
<reference evidence="8 9" key="1">
    <citation type="submission" date="2010-01" db="EMBL/GenBank/DDBJ databases">
        <authorList>
            <person name="Weinstock G."/>
            <person name="Sodergren E."/>
            <person name="Clifton S."/>
            <person name="Fulton L."/>
            <person name="Fulton B."/>
            <person name="Courtney L."/>
            <person name="Fronick C."/>
            <person name="Harrison M."/>
            <person name="Strong C."/>
            <person name="Farmer C."/>
            <person name="Delahaunty K."/>
            <person name="Markovic C."/>
            <person name="Hall O."/>
            <person name="Minx P."/>
            <person name="Tomlinson C."/>
            <person name="Mitreva M."/>
            <person name="Nelson J."/>
            <person name="Hou S."/>
            <person name="Wollam A."/>
            <person name="Pepin K.H."/>
            <person name="Johnson M."/>
            <person name="Bhonagiri V."/>
            <person name="Nash W.E."/>
            <person name="Warren W."/>
            <person name="Chinwalla A."/>
            <person name="Mardis E.R."/>
            <person name="Wilson R.K."/>
        </authorList>
    </citation>
    <scope>NUCLEOTIDE SEQUENCE [LARGE SCALE GENOMIC DNA]</scope>
    <source>
        <strain evidence="8 9">NJ9703</strain>
    </source>
</reference>
<dbReference type="InterPro" id="IPR000524">
    <property type="entry name" value="Tscrpt_reg_HTH_GntR"/>
</dbReference>
<dbReference type="SMART" id="SM00345">
    <property type="entry name" value="HTH_GNTR"/>
    <property type="match status" value="1"/>
</dbReference>
<dbReference type="EMBL" id="ACEO02000011">
    <property type="protein sequence ID" value="EFC51364.1"/>
    <property type="molecule type" value="Genomic_DNA"/>
</dbReference>
<dbReference type="Gene3D" id="1.20.120.530">
    <property type="entry name" value="GntR ligand-binding domain-like"/>
    <property type="match status" value="1"/>
</dbReference>
<dbReference type="InterPro" id="IPR036390">
    <property type="entry name" value="WH_DNA-bd_sf"/>
</dbReference>
<dbReference type="CDD" id="cd07377">
    <property type="entry name" value="WHTH_GntR"/>
    <property type="match status" value="1"/>
</dbReference>
<keyword evidence="2" id="KW-0805">Transcription regulation</keyword>
<dbReference type="RefSeq" id="WP_004520637.1">
    <property type="nucleotide sequence ID" value="NZ_ACEO02000011.1"/>
</dbReference>
<evidence type="ECO:0000256" key="3">
    <source>
        <dbReference type="ARBA" id="ARBA00023125"/>
    </source>
</evidence>
<keyword evidence="1" id="KW-0678">Repressor</keyword>
<dbReference type="GO" id="GO:0003700">
    <property type="term" value="F:DNA-binding transcription factor activity"/>
    <property type="evidence" value="ECO:0007669"/>
    <property type="project" value="InterPro"/>
</dbReference>
<dbReference type="InterPro" id="IPR008920">
    <property type="entry name" value="TF_FadR/GntR_C"/>
</dbReference>
<name>A0A9W5MYP4_NEISU</name>
<feature type="domain" description="HTH gntR-type" evidence="7">
    <location>
        <begin position="8"/>
        <end position="76"/>
    </location>
</feature>
<evidence type="ECO:0000256" key="2">
    <source>
        <dbReference type="ARBA" id="ARBA00023015"/>
    </source>
</evidence>
<evidence type="ECO:0000256" key="1">
    <source>
        <dbReference type="ARBA" id="ARBA00022491"/>
    </source>
</evidence>
<evidence type="ECO:0000313" key="9">
    <source>
        <dbReference type="Proteomes" id="UP000004621"/>
    </source>
</evidence>
<dbReference type="Proteomes" id="UP000004621">
    <property type="component" value="Unassembled WGS sequence"/>
</dbReference>
<dbReference type="PANTHER" id="PTHR43537:SF34">
    <property type="entry name" value="PYRUVATE DEHYDROGENASE COMPLEX REPRESSOR"/>
    <property type="match status" value="1"/>
</dbReference>